<feature type="compositionally biased region" description="Basic and acidic residues" evidence="7">
    <location>
        <begin position="502"/>
        <end position="526"/>
    </location>
</feature>
<dbReference type="PROSITE" id="PS51293">
    <property type="entry name" value="SANT"/>
    <property type="match status" value="2"/>
</dbReference>
<evidence type="ECO:0000256" key="5">
    <source>
        <dbReference type="ARBA" id="ARBA00023125"/>
    </source>
</evidence>
<keyword evidence="2" id="KW-0479">Metal-binding</keyword>
<dbReference type="FunFam" id="1.10.10.60:FF:000012">
    <property type="entry name" value="Metastasis-associated 1 family, member 3"/>
    <property type="match status" value="2"/>
</dbReference>
<dbReference type="EMBL" id="GITU01005479">
    <property type="protein sequence ID" value="MBC1174182.1"/>
    <property type="molecule type" value="Transcribed_RNA"/>
</dbReference>
<feature type="region of interest" description="Disordered" evidence="7">
    <location>
        <begin position="495"/>
        <end position="526"/>
    </location>
</feature>
<dbReference type="SMART" id="SM00717">
    <property type="entry name" value="SANT"/>
    <property type="match status" value="2"/>
</dbReference>
<evidence type="ECO:0000313" key="12">
    <source>
        <dbReference type="Proteomes" id="UP000092461"/>
    </source>
</evidence>
<proteinExistence type="predicted"/>
<dbReference type="CDD" id="cd11661">
    <property type="entry name" value="SANT_MTA3_like"/>
    <property type="match status" value="2"/>
</dbReference>
<keyword evidence="5" id="KW-0238">DNA-binding</keyword>
<reference evidence="11" key="3">
    <citation type="submission" date="2020-05" db="UniProtKB">
        <authorList>
            <consortium name="EnsemblMetazoa"/>
        </authorList>
    </citation>
    <scope>IDENTIFICATION</scope>
    <source>
        <strain evidence="11">Jacobina</strain>
    </source>
</reference>
<dbReference type="GO" id="GO:0003714">
    <property type="term" value="F:transcription corepressor activity"/>
    <property type="evidence" value="ECO:0007669"/>
    <property type="project" value="TreeGrafter"/>
</dbReference>
<feature type="domain" description="ELM2" evidence="8">
    <location>
        <begin position="193"/>
        <end position="300"/>
    </location>
</feature>
<accession>A0A1B0CM68</accession>
<dbReference type="PROSITE" id="PS51156">
    <property type="entry name" value="ELM2"/>
    <property type="match status" value="1"/>
</dbReference>
<evidence type="ECO:0000259" key="8">
    <source>
        <dbReference type="PROSITE" id="PS51156"/>
    </source>
</evidence>
<comment type="subcellular location">
    <subcellularLocation>
        <location evidence="1">Nucleus</location>
    </subcellularLocation>
</comment>
<evidence type="ECO:0000256" key="2">
    <source>
        <dbReference type="ARBA" id="ARBA00022723"/>
    </source>
</evidence>
<dbReference type="GO" id="GO:0000122">
    <property type="term" value="P:negative regulation of transcription by RNA polymerase II"/>
    <property type="evidence" value="ECO:0007669"/>
    <property type="project" value="TreeGrafter"/>
</dbReference>
<dbReference type="GO" id="GO:0003677">
    <property type="term" value="F:DNA binding"/>
    <property type="evidence" value="ECO:0007669"/>
    <property type="project" value="UniProtKB-KW"/>
</dbReference>
<feature type="domain" description="SANT" evidence="9">
    <location>
        <begin position="303"/>
        <end position="355"/>
    </location>
</feature>
<dbReference type="PANTHER" id="PTHR10865:SF28">
    <property type="entry name" value="ELM2 DOMAIN-CONTAINING PROTEIN"/>
    <property type="match status" value="1"/>
</dbReference>
<keyword evidence="6" id="KW-0539">Nucleus</keyword>
<dbReference type="EnsemblMetazoa" id="LLOJ005756-RA">
    <property type="protein sequence ID" value="LLOJ005756-PA"/>
    <property type="gene ID" value="LLOJ005756"/>
</dbReference>
<dbReference type="InterPro" id="IPR001005">
    <property type="entry name" value="SANT/Myb"/>
</dbReference>
<dbReference type="InterPro" id="IPR017884">
    <property type="entry name" value="SANT_dom"/>
</dbReference>
<feature type="domain" description="SANT" evidence="9">
    <location>
        <begin position="397"/>
        <end position="449"/>
    </location>
</feature>
<dbReference type="EMBL" id="AJWK01018288">
    <property type="status" value="NOT_ANNOTATED_CDS"/>
    <property type="molecule type" value="Genomic_DNA"/>
</dbReference>
<dbReference type="PANTHER" id="PTHR10865">
    <property type="entry name" value="METASTASIS-ASSOCIATED PROTEIN AND MESODERM INDUCTION EARLY RESPONSE PROTEIN"/>
    <property type="match status" value="1"/>
</dbReference>
<evidence type="ECO:0000256" key="6">
    <source>
        <dbReference type="ARBA" id="ARBA00023242"/>
    </source>
</evidence>
<dbReference type="GO" id="GO:0042826">
    <property type="term" value="F:histone deacetylase binding"/>
    <property type="evidence" value="ECO:0007669"/>
    <property type="project" value="TreeGrafter"/>
</dbReference>
<dbReference type="GO" id="GO:0005654">
    <property type="term" value="C:nucleoplasm"/>
    <property type="evidence" value="ECO:0007669"/>
    <property type="project" value="TreeGrafter"/>
</dbReference>
<feature type="region of interest" description="Disordered" evidence="7">
    <location>
        <begin position="1"/>
        <end position="56"/>
    </location>
</feature>
<evidence type="ECO:0000259" key="9">
    <source>
        <dbReference type="PROSITE" id="PS51293"/>
    </source>
</evidence>
<name>A0A1B0CM68_LUTLO</name>
<evidence type="ECO:0000313" key="10">
    <source>
        <dbReference type="EMBL" id="MBC1174182.1"/>
    </source>
</evidence>
<dbReference type="EMBL" id="AJWK01018289">
    <property type="status" value="NOT_ANNOTATED_CDS"/>
    <property type="molecule type" value="Genomic_DNA"/>
</dbReference>
<dbReference type="GO" id="GO:0008270">
    <property type="term" value="F:zinc ion binding"/>
    <property type="evidence" value="ECO:0007669"/>
    <property type="project" value="UniProtKB-KW"/>
</dbReference>
<dbReference type="VEuPathDB" id="VectorBase:LLOJ005756"/>
<dbReference type="EMBL" id="AJWK01018290">
    <property type="status" value="NOT_ANNOTATED_CDS"/>
    <property type="molecule type" value="Genomic_DNA"/>
</dbReference>
<dbReference type="InterPro" id="IPR000949">
    <property type="entry name" value="ELM2_dom"/>
</dbReference>
<keyword evidence="4" id="KW-0862">Zinc</keyword>
<dbReference type="InterPro" id="IPR040138">
    <property type="entry name" value="MIER/MTA"/>
</dbReference>
<dbReference type="Pfam" id="PF01448">
    <property type="entry name" value="ELM2"/>
    <property type="match status" value="1"/>
</dbReference>
<dbReference type="Gene3D" id="1.10.10.60">
    <property type="entry name" value="Homeodomain-like"/>
    <property type="match status" value="2"/>
</dbReference>
<feature type="compositionally biased region" description="Acidic residues" evidence="7">
    <location>
        <begin position="170"/>
        <end position="179"/>
    </location>
</feature>
<reference evidence="12" key="1">
    <citation type="submission" date="2012-05" db="EMBL/GenBank/DDBJ databases">
        <title>Whole Genome Assembly of Lutzomyia longipalpis.</title>
        <authorList>
            <person name="Richards S."/>
            <person name="Qu C."/>
            <person name="Dillon R."/>
            <person name="Worley K."/>
            <person name="Scherer S."/>
            <person name="Batterton M."/>
            <person name="Taylor A."/>
            <person name="Hawes A."/>
            <person name="Hernandez B."/>
            <person name="Kovar C."/>
            <person name="Mandapat C."/>
            <person name="Pham C."/>
            <person name="Qu C."/>
            <person name="Jing C."/>
            <person name="Bess C."/>
            <person name="Bandaranaike D."/>
            <person name="Ngo D."/>
            <person name="Ongeri F."/>
            <person name="Arias F."/>
            <person name="Lara F."/>
            <person name="Weissenberger G."/>
            <person name="Kamau G."/>
            <person name="Han H."/>
            <person name="Shen H."/>
            <person name="Dinh H."/>
            <person name="Khalil I."/>
            <person name="Jones J."/>
            <person name="Shafer J."/>
            <person name="Jayaseelan J."/>
            <person name="Quiroz J."/>
            <person name="Blankenburg K."/>
            <person name="Nguyen L."/>
            <person name="Jackson L."/>
            <person name="Francisco L."/>
            <person name="Tang L.-Y."/>
            <person name="Pu L.-L."/>
            <person name="Perales L."/>
            <person name="Lorensuhewa L."/>
            <person name="Munidasa M."/>
            <person name="Coyle M."/>
            <person name="Taylor M."/>
            <person name="Puazo M."/>
            <person name="Firestine M."/>
            <person name="Scheel M."/>
            <person name="Javaid M."/>
            <person name="Wang M."/>
            <person name="Li M."/>
            <person name="Tabassum N."/>
            <person name="Saada N."/>
            <person name="Osuji N."/>
            <person name="Aqrawi P."/>
            <person name="Fu Q."/>
            <person name="Thornton R."/>
            <person name="Raj R."/>
            <person name="Goodspeed R."/>
            <person name="Mata R."/>
            <person name="Najjar R."/>
            <person name="Gubbala S."/>
            <person name="Lee S."/>
            <person name="Denson S."/>
            <person name="Patil S."/>
            <person name="Macmil S."/>
            <person name="Qi S."/>
            <person name="Matskevitch T."/>
            <person name="Palculict T."/>
            <person name="Mathew T."/>
            <person name="Vee V."/>
            <person name="Velamala V."/>
            <person name="Korchina V."/>
            <person name="Cai W."/>
            <person name="Liu W."/>
            <person name="Dai W."/>
            <person name="Zou X."/>
            <person name="Zhu Y."/>
            <person name="Zhang Y."/>
            <person name="Wu Y.-Q."/>
            <person name="Xin Y."/>
            <person name="Nazarath L."/>
            <person name="Kovar C."/>
            <person name="Han Y."/>
            <person name="Muzny D."/>
            <person name="Gibbs R."/>
        </authorList>
    </citation>
    <scope>NUCLEOTIDE SEQUENCE [LARGE SCALE GENOMIC DNA]</scope>
    <source>
        <strain evidence="12">Jacobina</strain>
    </source>
</reference>
<dbReference type="InterPro" id="IPR009057">
    <property type="entry name" value="Homeodomain-like_sf"/>
</dbReference>
<dbReference type="Proteomes" id="UP000092461">
    <property type="component" value="Unassembled WGS sequence"/>
</dbReference>
<dbReference type="VEuPathDB" id="VectorBase:LLONM1_003823"/>
<sequence>MEQEKTLETEAPAAPARPRRRRQSSPAGTGVKVRRGSATARSTSAQQHGYGAHAGEEILPDATFELDVDMMVHDFDDERTLEEEEELAKTESEDPNAELSTLQMESEMPLDEVLKMYNCQFSRSGSEATSDAPSEEDEEEDEEEETPSALRKLYPEIPDSAEGGARKDCDEDEESVGDDDDAAQKDFLLGHCQIVMVGSNWQATIPEGLTPYDEENPPGEDKLLWDPTPVTADDVEGFLQRAADAEKSQRQSHAAGDANGMELAALPRGSHLRDSEGALYSLLRAKYNPDEALQQLQTSVAPTPSRPWTEDECRLFEEGIRTHGKVFRSIHEDFLPHRRVAELIEFYYLWKKTERHDVFANVERLQKKKYKLNPGVPDFREESPGATPSLETSVAPTPSRPWTEDECRLFEEGIRTHGKVFRSIHEDFLPHRRVAELIEFYYLWKKTERHDVFANVERLQKKKYKLNPGVPDFREESPGATSLIQFDSKRQLPRRQATLLGMRDEMEPTEGRSGEDPGEDVKVETN</sequence>
<evidence type="ECO:0000256" key="7">
    <source>
        <dbReference type="SAM" id="MobiDB-lite"/>
    </source>
</evidence>
<evidence type="ECO:0000256" key="1">
    <source>
        <dbReference type="ARBA" id="ARBA00004123"/>
    </source>
</evidence>
<protein>
    <submittedName>
        <fullName evidence="10">Putative mesoderm induction early response protein 1 isoform x1</fullName>
    </submittedName>
</protein>
<dbReference type="AlphaFoldDB" id="A0A1B0CM68"/>
<evidence type="ECO:0000313" key="11">
    <source>
        <dbReference type="EnsemblMetazoa" id="LLOJ005756-PA"/>
    </source>
</evidence>
<feature type="region of interest" description="Disordered" evidence="7">
    <location>
        <begin position="373"/>
        <end position="400"/>
    </location>
</feature>
<reference evidence="10" key="2">
    <citation type="journal article" date="2020" name="BMC">
        <title>Leishmania infection induces a limited differential gene expression in the sand fly midgut.</title>
        <authorList>
            <person name="Coutinho-Abreu I.V."/>
            <person name="Serafim T.D."/>
            <person name="Meneses C."/>
            <person name="Kamhawi S."/>
            <person name="Oliveira F."/>
            <person name="Valenzuela J.G."/>
        </authorList>
    </citation>
    <scope>NUCLEOTIDE SEQUENCE</scope>
    <source>
        <strain evidence="10">Jacobina</strain>
        <tissue evidence="10">Midgut</tissue>
    </source>
</reference>
<feature type="region of interest" description="Disordered" evidence="7">
    <location>
        <begin position="75"/>
        <end position="179"/>
    </location>
</feature>
<keyword evidence="12" id="KW-1185">Reference proteome</keyword>
<dbReference type="EMBL" id="AJWK01018287">
    <property type="status" value="NOT_ANNOTATED_CDS"/>
    <property type="molecule type" value="Genomic_DNA"/>
</dbReference>
<evidence type="ECO:0000256" key="4">
    <source>
        <dbReference type="ARBA" id="ARBA00022833"/>
    </source>
</evidence>
<organism evidence="11 12">
    <name type="scientific">Lutzomyia longipalpis</name>
    <name type="common">Sand fly</name>
    <dbReference type="NCBI Taxonomy" id="7200"/>
    <lineage>
        <taxon>Eukaryota</taxon>
        <taxon>Metazoa</taxon>
        <taxon>Ecdysozoa</taxon>
        <taxon>Arthropoda</taxon>
        <taxon>Hexapoda</taxon>
        <taxon>Insecta</taxon>
        <taxon>Pterygota</taxon>
        <taxon>Neoptera</taxon>
        <taxon>Endopterygota</taxon>
        <taxon>Diptera</taxon>
        <taxon>Nematocera</taxon>
        <taxon>Psychodoidea</taxon>
        <taxon>Psychodidae</taxon>
        <taxon>Lutzomyia</taxon>
        <taxon>Lutzomyia</taxon>
    </lineage>
</organism>
<keyword evidence="3" id="KW-0863">Zinc-finger</keyword>
<dbReference type="SMART" id="SM01189">
    <property type="entry name" value="ELM2"/>
    <property type="match status" value="1"/>
</dbReference>
<evidence type="ECO:0000256" key="3">
    <source>
        <dbReference type="ARBA" id="ARBA00022771"/>
    </source>
</evidence>
<feature type="compositionally biased region" description="Acidic residues" evidence="7">
    <location>
        <begin position="133"/>
        <end position="146"/>
    </location>
</feature>
<dbReference type="SUPFAM" id="SSF46689">
    <property type="entry name" value="Homeodomain-like"/>
    <property type="match status" value="2"/>
</dbReference>